<evidence type="ECO:0000313" key="2">
    <source>
        <dbReference type="EMBL" id="QES89421.1"/>
    </source>
</evidence>
<keyword evidence="3" id="KW-1185">Reference proteome</keyword>
<keyword evidence="1" id="KW-0472">Membrane</keyword>
<accession>A0A5P2GCV7</accession>
<dbReference type="RefSeq" id="WP_131330366.1">
    <property type="nucleotide sequence ID" value="NZ_CP044016.1"/>
</dbReference>
<name>A0A5P2GCV7_9BACT</name>
<feature type="transmembrane region" description="Helical" evidence="1">
    <location>
        <begin position="82"/>
        <end position="100"/>
    </location>
</feature>
<dbReference type="EMBL" id="CP044016">
    <property type="protein sequence ID" value="QES89421.1"/>
    <property type="molecule type" value="Genomic_DNA"/>
</dbReference>
<dbReference type="Proteomes" id="UP000292424">
    <property type="component" value="Chromosome"/>
</dbReference>
<dbReference type="KEGG" id="arac:E0W69_012350"/>
<dbReference type="AlphaFoldDB" id="A0A5P2GCV7"/>
<sequence>MKRSKFKLDRNYLYLLLFFVLSSTICLGFKMKEYDARVNFDVIEAGNVLIFILSMISCRMHLKAANSKDANAFVRSIQGSMLLKLFILGAAAFIYVYVAGTQRNAPAIFICMGLYVIYSIIEVRGAYVLIGKKNEEKNRTSA</sequence>
<evidence type="ECO:0000313" key="3">
    <source>
        <dbReference type="Proteomes" id="UP000292424"/>
    </source>
</evidence>
<feature type="transmembrane region" description="Helical" evidence="1">
    <location>
        <begin position="42"/>
        <end position="62"/>
    </location>
</feature>
<proteinExistence type="predicted"/>
<keyword evidence="1" id="KW-1133">Transmembrane helix</keyword>
<evidence type="ECO:0000256" key="1">
    <source>
        <dbReference type="SAM" id="Phobius"/>
    </source>
</evidence>
<feature type="transmembrane region" description="Helical" evidence="1">
    <location>
        <begin position="106"/>
        <end position="130"/>
    </location>
</feature>
<keyword evidence="1" id="KW-0812">Transmembrane</keyword>
<dbReference type="OrthoDB" id="669730at2"/>
<organism evidence="2 3">
    <name type="scientific">Rhizosphaericola mali</name>
    <dbReference type="NCBI Taxonomy" id="2545455"/>
    <lineage>
        <taxon>Bacteria</taxon>
        <taxon>Pseudomonadati</taxon>
        <taxon>Bacteroidota</taxon>
        <taxon>Chitinophagia</taxon>
        <taxon>Chitinophagales</taxon>
        <taxon>Chitinophagaceae</taxon>
        <taxon>Rhizosphaericola</taxon>
    </lineage>
</organism>
<protein>
    <submittedName>
        <fullName evidence="2">Uncharacterized protein</fullName>
    </submittedName>
</protein>
<feature type="transmembrane region" description="Helical" evidence="1">
    <location>
        <begin position="12"/>
        <end position="30"/>
    </location>
</feature>
<reference evidence="2 3" key="1">
    <citation type="submission" date="2019-09" db="EMBL/GenBank/DDBJ databases">
        <title>Complete genome sequence of Arachidicoccus sp. B3-10 isolated from apple orchard soil.</title>
        <authorList>
            <person name="Kim H.S."/>
            <person name="Han K.-I."/>
            <person name="Suh M.K."/>
            <person name="Lee K.C."/>
            <person name="Eom M.K."/>
            <person name="Kim J.-S."/>
            <person name="Kang S.W."/>
            <person name="Sin Y."/>
            <person name="Lee J.-S."/>
        </authorList>
    </citation>
    <scope>NUCLEOTIDE SEQUENCE [LARGE SCALE GENOMIC DNA]</scope>
    <source>
        <strain evidence="2 3">B3-10</strain>
    </source>
</reference>
<gene>
    <name evidence="2" type="ORF">E0W69_012350</name>
</gene>